<name>A0ABY8TY27_TETOB</name>
<evidence type="ECO:0000313" key="5">
    <source>
        <dbReference type="EMBL" id="WIA14049.1"/>
    </source>
</evidence>
<comment type="caution">
    <text evidence="2">Lacks conserved residue(s) required for the propagation of feature annotation.</text>
</comment>
<dbReference type="InterPro" id="IPR036961">
    <property type="entry name" value="Kinesin_motor_dom_sf"/>
</dbReference>
<evidence type="ECO:0000256" key="2">
    <source>
        <dbReference type="PROSITE-ProRule" id="PRU00283"/>
    </source>
</evidence>
<sequence>MVSTSSNVRVLARVRPAQPQEYQYEQATEALEATHIRLSSSSTLQSYESVYDCVLPDSASQAQVYGQSSGHGIVPRAVHELLQALEQRRSAACGSAAAGAAGESKLVLSYLETYNDRLYDLLQPYKPGSSRDPCRLAVGKTSLEVREDPLAGTHVPNLLYVDVQSSGQVLQLVAAGNCNRATAHTDRNQHSSRSHAILQFWLEQRPPAGAAAARDSTVVRSKLNFVDLTGSERWGKAHTEAEGGKSCDVSELTSINNSLSALAQVVAALTDRSAKHVPYRSSRLTHLLQDSLGGNCCTSLIVTLAPCADAFQESLATLRFADRARNIANRAVVNSAHDTDTILALKEREIQRLRVLLASYASAGGGLRSLDSLQQQQQQQQQQQLGAEGGQGGAEQQCVKEDQQQEPALQSLALLLPPSSPSTPFAPQAAGAAQSAGQ</sequence>
<comment type="similarity">
    <text evidence="2">Belongs to the TRAFAC class myosin-kinesin ATPase superfamily. Kinesin family.</text>
</comment>
<evidence type="ECO:0000256" key="1">
    <source>
        <dbReference type="ARBA" id="ARBA00023175"/>
    </source>
</evidence>
<feature type="domain" description="Kinesin motor" evidence="4">
    <location>
        <begin position="1"/>
        <end position="327"/>
    </location>
</feature>
<dbReference type="InterPro" id="IPR027417">
    <property type="entry name" value="P-loop_NTPase"/>
</dbReference>
<proteinExistence type="inferred from homology"/>
<dbReference type="PANTHER" id="PTHR47969:SF29">
    <property type="entry name" value="KINESIN-LIKE PROTEIN"/>
    <property type="match status" value="1"/>
</dbReference>
<feature type="compositionally biased region" description="Low complexity" evidence="3">
    <location>
        <begin position="405"/>
        <end position="438"/>
    </location>
</feature>
<gene>
    <name evidence="5" type="ORF">OEZ85_002603</name>
</gene>
<keyword evidence="1" id="KW-0505">Motor protein</keyword>
<dbReference type="SMART" id="SM00129">
    <property type="entry name" value="KISc"/>
    <property type="match status" value="1"/>
</dbReference>
<protein>
    <recommendedName>
        <fullName evidence="4">Kinesin motor domain-containing protein</fullName>
    </recommendedName>
</protein>
<accession>A0ABY8TY27</accession>
<dbReference type="Proteomes" id="UP001244341">
    <property type="component" value="Chromosome 5b"/>
</dbReference>
<evidence type="ECO:0000259" key="4">
    <source>
        <dbReference type="PROSITE" id="PS50067"/>
    </source>
</evidence>
<evidence type="ECO:0000256" key="3">
    <source>
        <dbReference type="SAM" id="MobiDB-lite"/>
    </source>
</evidence>
<dbReference type="PROSITE" id="PS50067">
    <property type="entry name" value="KINESIN_MOTOR_2"/>
    <property type="match status" value="1"/>
</dbReference>
<dbReference type="SUPFAM" id="SSF52540">
    <property type="entry name" value="P-loop containing nucleoside triphosphate hydrolases"/>
    <property type="match status" value="1"/>
</dbReference>
<dbReference type="EMBL" id="CP126212">
    <property type="protein sequence ID" value="WIA14049.1"/>
    <property type="molecule type" value="Genomic_DNA"/>
</dbReference>
<feature type="compositionally biased region" description="Low complexity" evidence="3">
    <location>
        <begin position="373"/>
        <end position="386"/>
    </location>
</feature>
<dbReference type="InterPro" id="IPR027640">
    <property type="entry name" value="Kinesin-like_fam"/>
</dbReference>
<dbReference type="PRINTS" id="PR00380">
    <property type="entry name" value="KINESINHEAVY"/>
</dbReference>
<dbReference type="Gene3D" id="3.40.850.10">
    <property type="entry name" value="Kinesin motor domain"/>
    <property type="match status" value="1"/>
</dbReference>
<dbReference type="PANTHER" id="PTHR47969">
    <property type="entry name" value="CHROMOSOME-ASSOCIATED KINESIN KIF4A-RELATED"/>
    <property type="match status" value="1"/>
</dbReference>
<keyword evidence="6" id="KW-1185">Reference proteome</keyword>
<dbReference type="Pfam" id="PF00225">
    <property type="entry name" value="Kinesin"/>
    <property type="match status" value="1"/>
</dbReference>
<feature type="region of interest" description="Disordered" evidence="3">
    <location>
        <begin position="371"/>
        <end position="438"/>
    </location>
</feature>
<reference evidence="5 6" key="1">
    <citation type="submission" date="2023-05" db="EMBL/GenBank/DDBJ databases">
        <title>A 100% complete, gapless, phased diploid assembly of the Scenedesmus obliquus UTEX 3031 genome.</title>
        <authorList>
            <person name="Biondi T.C."/>
            <person name="Hanschen E.R."/>
            <person name="Kwon T."/>
            <person name="Eng W."/>
            <person name="Kruse C.P.S."/>
            <person name="Koehler S.I."/>
            <person name="Kunde Y."/>
            <person name="Gleasner C.D."/>
            <person name="You Mak K.T."/>
            <person name="Polle J."/>
            <person name="Hovde B.T."/>
            <person name="Starkenburg S.R."/>
        </authorList>
    </citation>
    <scope>NUCLEOTIDE SEQUENCE [LARGE SCALE GENOMIC DNA]</scope>
    <source>
        <strain evidence="5 6">DOE0152z</strain>
    </source>
</reference>
<dbReference type="InterPro" id="IPR001752">
    <property type="entry name" value="Kinesin_motor_dom"/>
</dbReference>
<organism evidence="5 6">
    <name type="scientific">Tetradesmus obliquus</name>
    <name type="common">Green alga</name>
    <name type="synonym">Acutodesmus obliquus</name>
    <dbReference type="NCBI Taxonomy" id="3088"/>
    <lineage>
        <taxon>Eukaryota</taxon>
        <taxon>Viridiplantae</taxon>
        <taxon>Chlorophyta</taxon>
        <taxon>core chlorophytes</taxon>
        <taxon>Chlorophyceae</taxon>
        <taxon>CS clade</taxon>
        <taxon>Sphaeropleales</taxon>
        <taxon>Scenedesmaceae</taxon>
        <taxon>Tetradesmus</taxon>
    </lineage>
</organism>
<evidence type="ECO:0000313" key="6">
    <source>
        <dbReference type="Proteomes" id="UP001244341"/>
    </source>
</evidence>